<feature type="region of interest" description="Disordered" evidence="1">
    <location>
        <begin position="211"/>
        <end position="233"/>
    </location>
</feature>
<name>A0A803QF91_CANSA</name>
<dbReference type="AlphaFoldDB" id="A0A803QF91"/>
<dbReference type="EMBL" id="UZAU01000775">
    <property type="status" value="NOT_ANNOTATED_CDS"/>
    <property type="molecule type" value="Genomic_DNA"/>
</dbReference>
<organism evidence="2 3">
    <name type="scientific">Cannabis sativa</name>
    <name type="common">Hemp</name>
    <name type="synonym">Marijuana</name>
    <dbReference type="NCBI Taxonomy" id="3483"/>
    <lineage>
        <taxon>Eukaryota</taxon>
        <taxon>Viridiplantae</taxon>
        <taxon>Streptophyta</taxon>
        <taxon>Embryophyta</taxon>
        <taxon>Tracheophyta</taxon>
        <taxon>Spermatophyta</taxon>
        <taxon>Magnoliopsida</taxon>
        <taxon>eudicotyledons</taxon>
        <taxon>Gunneridae</taxon>
        <taxon>Pentapetalae</taxon>
        <taxon>rosids</taxon>
        <taxon>fabids</taxon>
        <taxon>Rosales</taxon>
        <taxon>Cannabaceae</taxon>
        <taxon>Cannabis</taxon>
    </lineage>
</organism>
<sequence length="383" mass="44273">MSQSGSEIYPPEFVGPEYPRHIDSPYKPKNFEPQSRLEIKDARIRDHLIKSNQEETASRYRRFLQEISKGKRRWECPNPLKIACFYSVKVVPTRKNIAGGFYYHRAYTGDHKLIVRLPNKTDFKEDLFWATVPRRPIPTPEIAEHHKTLLSLPFGLRALDFLLNEQNLKNVPIPEEEKSDDFVAHAYYLERVPPRVDGRSRDMDVDLENMFKSPPQADKRSKKRVAQADEASNSIKELKRTKTKANKIKSLNQLTTEAAKSIEARNEFSGSRLDVILLEPSYPLPLEVGTEGSYLSSQHTTNSWRNLLTLGSSDWDLAIQRSAEFSLSSHAWFLVHATHHRSSQQVKMLETKLRKVREHKDVVAKKWSDSEAEVSRPKEEARK</sequence>
<dbReference type="Proteomes" id="UP000596661">
    <property type="component" value="Chromosome 9"/>
</dbReference>
<evidence type="ECO:0000313" key="2">
    <source>
        <dbReference type="EnsemblPlants" id="cds.evm.model.09.1693"/>
    </source>
</evidence>
<keyword evidence="3" id="KW-1185">Reference proteome</keyword>
<evidence type="ECO:0000256" key="1">
    <source>
        <dbReference type="SAM" id="MobiDB-lite"/>
    </source>
</evidence>
<accession>A0A803QF91</accession>
<feature type="compositionally biased region" description="Basic and acidic residues" evidence="1">
    <location>
        <begin position="18"/>
        <end position="32"/>
    </location>
</feature>
<evidence type="ECO:0000313" key="3">
    <source>
        <dbReference type="Proteomes" id="UP000596661"/>
    </source>
</evidence>
<reference evidence="2" key="1">
    <citation type="submission" date="2018-11" db="EMBL/GenBank/DDBJ databases">
        <authorList>
            <person name="Grassa J C."/>
        </authorList>
    </citation>
    <scope>NUCLEOTIDE SEQUENCE [LARGE SCALE GENOMIC DNA]</scope>
</reference>
<proteinExistence type="predicted"/>
<protein>
    <submittedName>
        <fullName evidence="2">Uncharacterized protein</fullName>
    </submittedName>
</protein>
<dbReference type="EnsemblPlants" id="evm.model.09.1693">
    <property type="protein sequence ID" value="cds.evm.model.09.1693"/>
    <property type="gene ID" value="evm.TU.09.1693"/>
</dbReference>
<feature type="region of interest" description="Disordered" evidence="1">
    <location>
        <begin position="1"/>
        <end position="32"/>
    </location>
</feature>
<reference evidence="2" key="2">
    <citation type="submission" date="2021-03" db="UniProtKB">
        <authorList>
            <consortium name="EnsemblPlants"/>
        </authorList>
    </citation>
    <scope>IDENTIFICATION</scope>
</reference>
<dbReference type="Gramene" id="evm.model.09.1693">
    <property type="protein sequence ID" value="cds.evm.model.09.1693"/>
    <property type="gene ID" value="evm.TU.09.1693"/>
</dbReference>